<organism evidence="2 3">
    <name type="scientific">Phytophthora rubi</name>
    <dbReference type="NCBI Taxonomy" id="129364"/>
    <lineage>
        <taxon>Eukaryota</taxon>
        <taxon>Sar</taxon>
        <taxon>Stramenopiles</taxon>
        <taxon>Oomycota</taxon>
        <taxon>Peronosporomycetes</taxon>
        <taxon>Peronosporales</taxon>
        <taxon>Peronosporaceae</taxon>
        <taxon>Phytophthora</taxon>
    </lineage>
</organism>
<feature type="region of interest" description="Disordered" evidence="1">
    <location>
        <begin position="110"/>
        <end position="161"/>
    </location>
</feature>
<name>A0A6A4DQ59_9STRA</name>
<feature type="compositionally biased region" description="Basic and acidic residues" evidence="1">
    <location>
        <begin position="125"/>
        <end position="138"/>
    </location>
</feature>
<proteinExistence type="predicted"/>
<evidence type="ECO:0000313" key="3">
    <source>
        <dbReference type="Proteomes" id="UP000434957"/>
    </source>
</evidence>
<dbReference type="Proteomes" id="UP000434957">
    <property type="component" value="Unassembled WGS sequence"/>
</dbReference>
<protein>
    <submittedName>
        <fullName evidence="2">Uncharacterized protein</fullName>
    </submittedName>
</protein>
<gene>
    <name evidence="2" type="ORF">PR003_g19762</name>
</gene>
<dbReference type="EMBL" id="QXFT01001693">
    <property type="protein sequence ID" value="KAE9312437.1"/>
    <property type="molecule type" value="Genomic_DNA"/>
</dbReference>
<evidence type="ECO:0000313" key="2">
    <source>
        <dbReference type="EMBL" id="KAE9312437.1"/>
    </source>
</evidence>
<accession>A0A6A4DQ59</accession>
<comment type="caution">
    <text evidence="2">The sequence shown here is derived from an EMBL/GenBank/DDBJ whole genome shotgun (WGS) entry which is preliminary data.</text>
</comment>
<reference evidence="2 3" key="1">
    <citation type="submission" date="2018-08" db="EMBL/GenBank/DDBJ databases">
        <title>Genomic investigation of the strawberry pathogen Phytophthora fragariae indicates pathogenicity is determined by transcriptional variation in three key races.</title>
        <authorList>
            <person name="Adams T.M."/>
            <person name="Armitage A.D."/>
            <person name="Sobczyk M.K."/>
            <person name="Bates H.J."/>
            <person name="Dunwell J.M."/>
            <person name="Nellist C.F."/>
            <person name="Harrison R.J."/>
        </authorList>
    </citation>
    <scope>NUCLEOTIDE SEQUENCE [LARGE SCALE GENOMIC DNA]</scope>
    <source>
        <strain evidence="2 3">SCRP333</strain>
    </source>
</reference>
<keyword evidence="3" id="KW-1185">Reference proteome</keyword>
<evidence type="ECO:0000256" key="1">
    <source>
        <dbReference type="SAM" id="MobiDB-lite"/>
    </source>
</evidence>
<dbReference type="AlphaFoldDB" id="A0A6A4DQ59"/>
<sequence length="161" mass="18366">MFGRSASRLELRRLLRVSTSELESLEDSLELVFRRRGFAWDFFERRSLRMLTCPDSDIVTSSWSTRTSGGVSVMSEIWTPTFPLRRATPPWAIITTPVSPAYRMWFDASAPPNDHIEDEDDDTLPDDRDPEMLLKLDSSEPATVVPNMLDSRSGVRLDEAL</sequence>